<dbReference type="Pfam" id="PF19591">
    <property type="entry name" value="DUF6096"/>
    <property type="match status" value="1"/>
</dbReference>
<protein>
    <submittedName>
        <fullName evidence="1">Uncharacterized protein</fullName>
    </submittedName>
</protein>
<dbReference type="EMBL" id="CP029487">
    <property type="protein sequence ID" value="QCT71937.1"/>
    <property type="molecule type" value="Genomic_DNA"/>
</dbReference>
<accession>A0A2A5T8M5</accession>
<dbReference type="KEGG" id="emt:CPZ25_011550"/>
<dbReference type="AlphaFoldDB" id="A0A2A5T8M5"/>
<evidence type="ECO:0000313" key="2">
    <source>
        <dbReference type="Proteomes" id="UP000218387"/>
    </source>
</evidence>
<dbReference type="RefSeq" id="WP_083591203.1">
    <property type="nucleotide sequence ID" value="NZ_CP029487.1"/>
</dbReference>
<sequence length="151" mass="17210">MSGLYGLDNEMNIEASNTGFEEVKQEPEKPKRKPFHYWRVSGKDYKLKLTTAMIGRLESKYRTNMLTLVSDGGIPPLSIMLTIIQAAIAPWEHGIAYQDVQKLYDRWLEEGGNQMELFTEVLMPTLAVSGFFTEKQAASMMENLKDVDELL</sequence>
<keyword evidence="2" id="KW-1185">Reference proteome</keyword>
<proteinExistence type="predicted"/>
<gene>
    <name evidence="1" type="ORF">CPZ25_011550</name>
</gene>
<reference evidence="1 2" key="1">
    <citation type="submission" date="2018-05" db="EMBL/GenBank/DDBJ databases">
        <title>Genome comparison of Eubacterium sp.</title>
        <authorList>
            <person name="Feng Y."/>
            <person name="Sanchez-Andrea I."/>
            <person name="Stams A.J.M."/>
            <person name="De Vos W.M."/>
        </authorList>
    </citation>
    <scope>NUCLEOTIDE SEQUENCE [LARGE SCALE GENOMIC DNA]</scope>
    <source>
        <strain evidence="1 2">YI</strain>
    </source>
</reference>
<dbReference type="Proteomes" id="UP000218387">
    <property type="component" value="Chromosome"/>
</dbReference>
<organism evidence="1 2">
    <name type="scientific">Eubacterium maltosivorans</name>
    <dbReference type="NCBI Taxonomy" id="2041044"/>
    <lineage>
        <taxon>Bacteria</taxon>
        <taxon>Bacillati</taxon>
        <taxon>Bacillota</taxon>
        <taxon>Clostridia</taxon>
        <taxon>Eubacteriales</taxon>
        <taxon>Eubacteriaceae</taxon>
        <taxon>Eubacterium</taxon>
    </lineage>
</organism>
<name>A0A2A5T8M5_EUBML</name>
<evidence type="ECO:0000313" key="1">
    <source>
        <dbReference type="EMBL" id="QCT71937.1"/>
    </source>
</evidence>
<dbReference type="InterPro" id="IPR046078">
    <property type="entry name" value="DUF6096"/>
</dbReference>